<accession>A0A8J5RV54</accession>
<dbReference type="Proteomes" id="UP000729402">
    <property type="component" value="Unassembled WGS sequence"/>
</dbReference>
<feature type="compositionally biased region" description="Low complexity" evidence="1">
    <location>
        <begin position="35"/>
        <end position="52"/>
    </location>
</feature>
<feature type="compositionally biased region" description="Basic and acidic residues" evidence="1">
    <location>
        <begin position="75"/>
        <end position="84"/>
    </location>
</feature>
<evidence type="ECO:0000256" key="1">
    <source>
        <dbReference type="SAM" id="MobiDB-lite"/>
    </source>
</evidence>
<feature type="region of interest" description="Disordered" evidence="1">
    <location>
        <begin position="23"/>
        <end position="84"/>
    </location>
</feature>
<gene>
    <name evidence="2" type="ORF">GUJ93_ZPchr0003g17113</name>
</gene>
<protein>
    <submittedName>
        <fullName evidence="2">Uncharacterized protein</fullName>
    </submittedName>
</protein>
<proteinExistence type="predicted"/>
<evidence type="ECO:0000313" key="3">
    <source>
        <dbReference type="Proteomes" id="UP000729402"/>
    </source>
</evidence>
<sequence>MIPHNSTVVVRRRVAGPPAETIVVASSPKSAPAQSGGSLSDSGDASSAPSTGWEPKTTRTKPDTSEPGCFAGEQQQRDFQEVRK</sequence>
<name>A0A8J5RV54_ZIZPA</name>
<dbReference type="EMBL" id="JAAALK010000286">
    <property type="protein sequence ID" value="KAG8063470.1"/>
    <property type="molecule type" value="Genomic_DNA"/>
</dbReference>
<dbReference type="AlphaFoldDB" id="A0A8J5RV54"/>
<evidence type="ECO:0000313" key="2">
    <source>
        <dbReference type="EMBL" id="KAG8063470.1"/>
    </source>
</evidence>
<reference evidence="2" key="1">
    <citation type="journal article" date="2021" name="bioRxiv">
        <title>Whole Genome Assembly and Annotation of Northern Wild Rice, Zizania palustris L., Supports a Whole Genome Duplication in the Zizania Genus.</title>
        <authorList>
            <person name="Haas M."/>
            <person name="Kono T."/>
            <person name="Macchietto M."/>
            <person name="Millas R."/>
            <person name="McGilp L."/>
            <person name="Shao M."/>
            <person name="Duquette J."/>
            <person name="Hirsch C.N."/>
            <person name="Kimball J."/>
        </authorList>
    </citation>
    <scope>NUCLEOTIDE SEQUENCE</scope>
    <source>
        <tissue evidence="2">Fresh leaf tissue</tissue>
    </source>
</reference>
<keyword evidence="3" id="KW-1185">Reference proteome</keyword>
<organism evidence="2 3">
    <name type="scientific">Zizania palustris</name>
    <name type="common">Northern wild rice</name>
    <dbReference type="NCBI Taxonomy" id="103762"/>
    <lineage>
        <taxon>Eukaryota</taxon>
        <taxon>Viridiplantae</taxon>
        <taxon>Streptophyta</taxon>
        <taxon>Embryophyta</taxon>
        <taxon>Tracheophyta</taxon>
        <taxon>Spermatophyta</taxon>
        <taxon>Magnoliopsida</taxon>
        <taxon>Liliopsida</taxon>
        <taxon>Poales</taxon>
        <taxon>Poaceae</taxon>
        <taxon>BOP clade</taxon>
        <taxon>Oryzoideae</taxon>
        <taxon>Oryzeae</taxon>
        <taxon>Zizaniinae</taxon>
        <taxon>Zizania</taxon>
    </lineage>
</organism>
<comment type="caution">
    <text evidence="2">The sequence shown here is derived from an EMBL/GenBank/DDBJ whole genome shotgun (WGS) entry which is preliminary data.</text>
</comment>
<reference evidence="2" key="2">
    <citation type="submission" date="2021-02" db="EMBL/GenBank/DDBJ databases">
        <authorList>
            <person name="Kimball J.A."/>
            <person name="Haas M.W."/>
            <person name="Macchietto M."/>
            <person name="Kono T."/>
            <person name="Duquette J."/>
            <person name="Shao M."/>
        </authorList>
    </citation>
    <scope>NUCLEOTIDE SEQUENCE</scope>
    <source>
        <tissue evidence="2">Fresh leaf tissue</tissue>
    </source>
</reference>